<dbReference type="InterPro" id="IPR011669">
    <property type="entry name" value="DgcN-like"/>
</dbReference>
<dbReference type="PANTHER" id="PTHR40690">
    <property type="entry name" value="GLL3100 PROTEIN"/>
    <property type="match status" value="1"/>
</dbReference>
<gene>
    <name evidence="3" type="ORF">Theth_0899</name>
</gene>
<feature type="domain" description="D-glutamate N-acetyltransferase-like N-terminal" evidence="2">
    <location>
        <begin position="51"/>
        <end position="139"/>
    </location>
</feature>
<evidence type="ECO:0000313" key="4">
    <source>
        <dbReference type="Proteomes" id="UP000006804"/>
    </source>
</evidence>
<dbReference type="InterPro" id="IPR027417">
    <property type="entry name" value="P-loop_NTPase"/>
</dbReference>
<dbReference type="PIRSF" id="PIRSF026760">
    <property type="entry name" value="UCP026760"/>
    <property type="match status" value="1"/>
</dbReference>
<proteinExistence type="predicted"/>
<dbReference type="OrthoDB" id="9778498at2"/>
<reference evidence="3 4" key="1">
    <citation type="submission" date="2010-11" db="EMBL/GenBank/DDBJ databases">
        <title>The complete genome of Thermotoga thermarum DSM 5069.</title>
        <authorList>
            <consortium name="US DOE Joint Genome Institute (JGI-PGF)"/>
            <person name="Lucas S."/>
            <person name="Copeland A."/>
            <person name="Lapidus A."/>
            <person name="Bruce D."/>
            <person name="Goodwin L."/>
            <person name="Pitluck S."/>
            <person name="Kyrpides N."/>
            <person name="Mavromatis K."/>
            <person name="Ivanova N."/>
            <person name="Zeytun A."/>
            <person name="Brettin T."/>
            <person name="Detter J.C."/>
            <person name="Tapia R."/>
            <person name="Han C."/>
            <person name="Land M."/>
            <person name="Hauser L."/>
            <person name="Markowitz V."/>
            <person name="Cheng J.-F."/>
            <person name="Hugenholtz P."/>
            <person name="Woyke T."/>
            <person name="Wu D."/>
            <person name="Spring S."/>
            <person name="Schroeder M."/>
            <person name="Brambilla E."/>
            <person name="Klenk H.-P."/>
            <person name="Eisen J.A."/>
        </authorList>
    </citation>
    <scope>NUCLEOTIDE SEQUENCE [LARGE SCALE GENOMIC DNA]</scope>
    <source>
        <strain evidence="3 4">DSM 5069</strain>
    </source>
</reference>
<dbReference type="HOGENOM" id="CLU_059741_0_0_0"/>
<evidence type="ECO:0008006" key="5">
    <source>
        <dbReference type="Google" id="ProtNLM"/>
    </source>
</evidence>
<dbReference type="AlphaFoldDB" id="F7YYF9"/>
<accession>F7YYF9</accession>
<evidence type="ECO:0000259" key="1">
    <source>
        <dbReference type="Pfam" id="PF07755"/>
    </source>
</evidence>
<dbReference type="Gene3D" id="3.40.50.300">
    <property type="entry name" value="P-loop containing nucleotide triphosphate hydrolases"/>
    <property type="match status" value="1"/>
</dbReference>
<evidence type="ECO:0000313" key="3">
    <source>
        <dbReference type="EMBL" id="AEH50983.1"/>
    </source>
</evidence>
<dbReference type="SUPFAM" id="SSF52540">
    <property type="entry name" value="P-loop containing nucleoside triphosphate hydrolases"/>
    <property type="match status" value="1"/>
</dbReference>
<feature type="domain" description="D-glutamate N-acetyltransferase-like C-terminal" evidence="1">
    <location>
        <begin position="145"/>
        <end position="306"/>
    </location>
</feature>
<dbReference type="RefSeq" id="WP_013932203.1">
    <property type="nucleotide sequence ID" value="NC_015707.1"/>
</dbReference>
<dbReference type="InterPro" id="IPR035402">
    <property type="entry name" value="DgcN-like_N"/>
</dbReference>
<dbReference type="PATRIC" id="fig|688269.3.peg.921"/>
<dbReference type="Pfam" id="PF17396">
    <property type="entry name" value="DUF1611_N"/>
    <property type="match status" value="1"/>
</dbReference>
<keyword evidence="4" id="KW-1185">Reference proteome</keyword>
<dbReference type="eggNOG" id="COG3367">
    <property type="taxonomic scope" value="Bacteria"/>
</dbReference>
<sequence>MKISDYFEVGTPAAILSWGQLDTPLAKTAHGLLRHSKVFKPVCVVDKLSGTVGKYVSHVRYDVPIVKNIVEALKCGAKVLLVGVAPVGGTLPKEMVNLILDAIKSGMDVVSGLHVKLSETEPFKSVAKACGIRIIDVRKYTGELKIFSGKIYGSKVIRVACLGTDCASGKRTTCVQLWQRALERKIPAGFLATGQTGIMIGADEGAPLDAIPADFIPGVVEDLILKLESEGKKVVFIEGQGALRHPAYGQVTLGLVYGCMPQFAIVAHDPSRNCFEFFPQIPLKPDVGAEIDLLKKFVDVDILGISCLDDSYSHDGLFVFNPFDDKALDCILDKLEVVL</sequence>
<name>F7YYF9_9THEM</name>
<dbReference type="PANTHER" id="PTHR40690:SF1">
    <property type="entry name" value="DUF1611 DOMAIN-CONTAINING PROTEIN"/>
    <property type="match status" value="1"/>
</dbReference>
<organism evidence="3 4">
    <name type="scientific">Pseudothermotoga thermarum DSM 5069</name>
    <dbReference type="NCBI Taxonomy" id="688269"/>
    <lineage>
        <taxon>Bacteria</taxon>
        <taxon>Thermotogati</taxon>
        <taxon>Thermotogota</taxon>
        <taxon>Thermotogae</taxon>
        <taxon>Thermotogales</taxon>
        <taxon>Thermotogaceae</taxon>
        <taxon>Pseudothermotoga</taxon>
    </lineage>
</organism>
<evidence type="ECO:0000259" key="2">
    <source>
        <dbReference type="Pfam" id="PF17396"/>
    </source>
</evidence>
<dbReference type="EMBL" id="CP002351">
    <property type="protein sequence ID" value="AEH50983.1"/>
    <property type="molecule type" value="Genomic_DNA"/>
</dbReference>
<dbReference type="Pfam" id="PF07755">
    <property type="entry name" value="DUF1611"/>
    <property type="match status" value="1"/>
</dbReference>
<dbReference type="Gene3D" id="3.40.50.720">
    <property type="entry name" value="NAD(P)-binding Rossmann-like Domain"/>
    <property type="match status" value="1"/>
</dbReference>
<dbReference type="STRING" id="688269.Theth_0899"/>
<dbReference type="KEGG" id="tta:Theth_0899"/>
<dbReference type="Proteomes" id="UP000006804">
    <property type="component" value="Chromosome"/>
</dbReference>
<dbReference type="InterPro" id="IPR035086">
    <property type="entry name" value="DgcN-like_C"/>
</dbReference>
<protein>
    <recommendedName>
        <fullName evidence="5">DUF1611 domain-containing protein</fullName>
    </recommendedName>
</protein>